<dbReference type="PROSITE" id="PS50846">
    <property type="entry name" value="HMA_2"/>
    <property type="match status" value="1"/>
</dbReference>
<evidence type="ECO:0000256" key="3">
    <source>
        <dbReference type="ARBA" id="ARBA00012517"/>
    </source>
</evidence>
<dbReference type="EMBL" id="UGTB01000004">
    <property type="protein sequence ID" value="SUB61075.1"/>
    <property type="molecule type" value="Genomic_DNA"/>
</dbReference>
<feature type="transmembrane region" description="Helical" evidence="21">
    <location>
        <begin position="735"/>
        <end position="757"/>
    </location>
</feature>
<dbReference type="GO" id="GO:0005524">
    <property type="term" value="F:ATP binding"/>
    <property type="evidence" value="ECO:0007669"/>
    <property type="project" value="UniProtKB-UniRule"/>
</dbReference>
<dbReference type="STRING" id="1261.HMPREF3195_01605"/>
<dbReference type="FunFam" id="3.30.70.100:FF:000005">
    <property type="entry name" value="Copper-exporting P-type ATPase A"/>
    <property type="match status" value="1"/>
</dbReference>
<dbReference type="AlphaFoldDB" id="A0A135YNB3"/>
<evidence type="ECO:0000256" key="17">
    <source>
        <dbReference type="ARBA" id="ARBA00023065"/>
    </source>
</evidence>
<evidence type="ECO:0000256" key="15">
    <source>
        <dbReference type="ARBA" id="ARBA00022989"/>
    </source>
</evidence>
<dbReference type="SUPFAM" id="SSF81665">
    <property type="entry name" value="Calcium ATPase, transmembrane domain M"/>
    <property type="match status" value="1"/>
</dbReference>
<keyword evidence="11" id="KW-0187">Copper transport</keyword>
<keyword evidence="8 21" id="KW-0812">Transmembrane</keyword>
<keyword evidence="15 21" id="KW-1133">Transmembrane helix</keyword>
<dbReference type="InterPro" id="IPR036412">
    <property type="entry name" value="HAD-like_sf"/>
</dbReference>
<dbReference type="InterPro" id="IPR008250">
    <property type="entry name" value="ATPase_P-typ_transduc_dom_A_sf"/>
</dbReference>
<dbReference type="Pfam" id="PF00403">
    <property type="entry name" value="HMA"/>
    <property type="match status" value="1"/>
</dbReference>
<dbReference type="RefSeq" id="WP_002844698.1">
    <property type="nucleotide sequence ID" value="NZ_CAMPYD010000007.1"/>
</dbReference>
<dbReference type="Gene3D" id="2.70.150.10">
    <property type="entry name" value="Calcium-transporting ATPase, cytoplasmic transduction domain A"/>
    <property type="match status" value="1"/>
</dbReference>
<accession>A0A135YNB3</accession>
<dbReference type="InterPro" id="IPR018303">
    <property type="entry name" value="ATPase_P-typ_P_site"/>
</dbReference>
<dbReference type="SFLD" id="SFLDS00003">
    <property type="entry name" value="Haloacid_Dehalogenase"/>
    <property type="match status" value="1"/>
</dbReference>
<keyword evidence="17" id="KW-0406">Ion transport</keyword>
<dbReference type="GO" id="GO:0055070">
    <property type="term" value="P:copper ion homeostasis"/>
    <property type="evidence" value="ECO:0007669"/>
    <property type="project" value="TreeGrafter"/>
</dbReference>
<evidence type="ECO:0000256" key="19">
    <source>
        <dbReference type="ARBA" id="ARBA00029719"/>
    </source>
</evidence>
<keyword evidence="24" id="KW-0378">Hydrolase</keyword>
<feature type="transmembrane region" description="Helical" evidence="21">
    <location>
        <begin position="425"/>
        <end position="448"/>
    </location>
</feature>
<evidence type="ECO:0000256" key="12">
    <source>
        <dbReference type="ARBA" id="ARBA00022840"/>
    </source>
</evidence>
<evidence type="ECO:0000256" key="7">
    <source>
        <dbReference type="ARBA" id="ARBA00022553"/>
    </source>
</evidence>
<evidence type="ECO:0000259" key="22">
    <source>
        <dbReference type="PROSITE" id="PS50846"/>
    </source>
</evidence>
<dbReference type="PANTHER" id="PTHR43520:SF8">
    <property type="entry name" value="P-TYPE CU(+) TRANSPORTER"/>
    <property type="match status" value="1"/>
</dbReference>
<evidence type="ECO:0000256" key="8">
    <source>
        <dbReference type="ARBA" id="ARBA00022692"/>
    </source>
</evidence>
<dbReference type="PATRIC" id="fig|1261.3.peg.1608"/>
<dbReference type="FunFam" id="3.40.50.1000:FF:000144">
    <property type="entry name" value="copper-transporting ATPase 1 isoform X2"/>
    <property type="match status" value="1"/>
</dbReference>
<feature type="transmembrane region" description="Helical" evidence="21">
    <location>
        <begin position="239"/>
        <end position="255"/>
    </location>
</feature>
<keyword evidence="18 21" id="KW-0472">Membrane</keyword>
<keyword evidence="6 21" id="KW-1003">Cell membrane</keyword>
<evidence type="ECO:0000313" key="25">
    <source>
        <dbReference type="Proteomes" id="UP000070326"/>
    </source>
</evidence>
<dbReference type="GO" id="GO:0005886">
    <property type="term" value="C:plasma membrane"/>
    <property type="evidence" value="ECO:0007669"/>
    <property type="project" value="UniProtKB-SubCell"/>
</dbReference>
<dbReference type="Proteomes" id="UP000255101">
    <property type="component" value="Unassembled WGS sequence"/>
</dbReference>
<evidence type="ECO:0000313" key="26">
    <source>
        <dbReference type="Proteomes" id="UP000255101"/>
    </source>
</evidence>
<dbReference type="SUPFAM" id="SSF56784">
    <property type="entry name" value="HAD-like"/>
    <property type="match status" value="1"/>
</dbReference>
<reference evidence="24 26" key="2">
    <citation type="submission" date="2018-06" db="EMBL/GenBank/DDBJ databases">
        <authorList>
            <consortium name="Pathogen Informatics"/>
            <person name="Doyle S."/>
        </authorList>
    </citation>
    <scope>NUCLEOTIDE SEQUENCE [LARGE SCALE GENOMIC DNA]</scope>
    <source>
        <strain evidence="24 26">NCTC11460</strain>
    </source>
</reference>
<feature type="transmembrane region" description="Helical" evidence="21">
    <location>
        <begin position="763"/>
        <end position="782"/>
    </location>
</feature>
<dbReference type="Gene3D" id="3.40.50.1000">
    <property type="entry name" value="HAD superfamily/HAD-like"/>
    <property type="match status" value="1"/>
</dbReference>
<proteinExistence type="inferred from homology"/>
<keyword evidence="9 21" id="KW-0479">Metal-binding</keyword>
<dbReference type="Gene3D" id="3.30.70.100">
    <property type="match status" value="1"/>
</dbReference>
<evidence type="ECO:0000256" key="2">
    <source>
        <dbReference type="ARBA" id="ARBA00006024"/>
    </source>
</evidence>
<dbReference type="Pfam" id="PF00702">
    <property type="entry name" value="Hydrolase"/>
    <property type="match status" value="1"/>
</dbReference>
<dbReference type="eggNOG" id="COG2217">
    <property type="taxonomic scope" value="Bacteria"/>
</dbReference>
<dbReference type="Gene3D" id="3.40.1110.10">
    <property type="entry name" value="Calcium-transporting ATPase, cytoplasmic domain N"/>
    <property type="match status" value="1"/>
</dbReference>
<dbReference type="InterPro" id="IPR036163">
    <property type="entry name" value="HMA_dom_sf"/>
</dbReference>
<keyword evidence="12 21" id="KW-0067">ATP-binding</keyword>
<dbReference type="InterPro" id="IPR023214">
    <property type="entry name" value="HAD_sf"/>
</dbReference>
<feature type="transmembrane region" description="Helical" evidence="21">
    <location>
        <begin position="128"/>
        <end position="151"/>
    </location>
</feature>
<dbReference type="NCBIfam" id="TIGR01511">
    <property type="entry name" value="ATPase-IB1_Cu"/>
    <property type="match status" value="1"/>
</dbReference>
<keyword evidence="7" id="KW-0597">Phosphoprotein</keyword>
<dbReference type="FunFam" id="2.70.150.10:FF:000002">
    <property type="entry name" value="Copper-transporting ATPase 1, putative"/>
    <property type="match status" value="1"/>
</dbReference>
<dbReference type="Pfam" id="PF00122">
    <property type="entry name" value="E1-E2_ATPase"/>
    <property type="match status" value="1"/>
</dbReference>
<keyword evidence="14" id="KW-1278">Translocase</keyword>
<evidence type="ECO:0000256" key="14">
    <source>
        <dbReference type="ARBA" id="ARBA00022967"/>
    </source>
</evidence>
<evidence type="ECO:0000256" key="11">
    <source>
        <dbReference type="ARBA" id="ARBA00022796"/>
    </source>
</evidence>
<dbReference type="Proteomes" id="UP000070326">
    <property type="component" value="Unassembled WGS sequence"/>
</dbReference>
<dbReference type="PRINTS" id="PR00119">
    <property type="entry name" value="CATATPASE"/>
</dbReference>
<evidence type="ECO:0000256" key="20">
    <source>
        <dbReference type="ARBA" id="ARBA00049289"/>
    </source>
</evidence>
<feature type="transmembrane region" description="Helical" evidence="21">
    <location>
        <begin position="392"/>
        <end position="413"/>
    </location>
</feature>
<keyword evidence="5" id="KW-0813">Transport</keyword>
<keyword evidence="13" id="KW-0460">Magnesium</keyword>
<dbReference type="SUPFAM" id="SSF55008">
    <property type="entry name" value="HMA, heavy metal-associated domain"/>
    <property type="match status" value="1"/>
</dbReference>
<evidence type="ECO:0000256" key="13">
    <source>
        <dbReference type="ARBA" id="ARBA00022842"/>
    </source>
</evidence>
<dbReference type="InterPro" id="IPR044492">
    <property type="entry name" value="P_typ_ATPase_HD_dom"/>
</dbReference>
<dbReference type="GO" id="GO:0016887">
    <property type="term" value="F:ATP hydrolysis activity"/>
    <property type="evidence" value="ECO:0007669"/>
    <property type="project" value="InterPro"/>
</dbReference>
<evidence type="ECO:0000256" key="9">
    <source>
        <dbReference type="ARBA" id="ARBA00022723"/>
    </source>
</evidence>
<dbReference type="GO" id="GO:0140581">
    <property type="term" value="F:P-type monovalent copper transporter activity"/>
    <property type="evidence" value="ECO:0007669"/>
    <property type="project" value="UniProtKB-EC"/>
</dbReference>
<dbReference type="GO" id="GO:0005507">
    <property type="term" value="F:copper ion binding"/>
    <property type="evidence" value="ECO:0007669"/>
    <property type="project" value="TreeGrafter"/>
</dbReference>
<dbReference type="InterPro" id="IPR027256">
    <property type="entry name" value="P-typ_ATPase_IB"/>
</dbReference>
<reference evidence="23 25" key="1">
    <citation type="submission" date="2016-02" db="EMBL/GenBank/DDBJ databases">
        <authorList>
            <person name="Wen L."/>
            <person name="He K."/>
            <person name="Yang H."/>
        </authorList>
    </citation>
    <scope>NUCLEOTIDE SEQUENCE [LARGE SCALE GENOMIC DNA]</scope>
    <source>
        <strain evidence="23 25">MJR8628A</strain>
    </source>
</reference>
<evidence type="ECO:0000256" key="6">
    <source>
        <dbReference type="ARBA" id="ARBA00022475"/>
    </source>
</evidence>
<gene>
    <name evidence="24" type="primary">copA_2</name>
    <name evidence="23" type="ORF">HMPREF3195_01605</name>
    <name evidence="24" type="ORF">NCTC11460_00992</name>
</gene>
<dbReference type="InterPro" id="IPR023298">
    <property type="entry name" value="ATPase_P-typ_TM_dom_sf"/>
</dbReference>
<name>A0A135YNB3_9FIRM</name>
<dbReference type="PANTHER" id="PTHR43520">
    <property type="entry name" value="ATP7, ISOFORM B"/>
    <property type="match status" value="1"/>
</dbReference>
<evidence type="ECO:0000256" key="5">
    <source>
        <dbReference type="ARBA" id="ARBA00022448"/>
    </source>
</evidence>
<dbReference type="CDD" id="cd02094">
    <property type="entry name" value="P-type_ATPase_Cu-like"/>
    <property type="match status" value="1"/>
</dbReference>
<comment type="subcellular location">
    <subcellularLocation>
        <location evidence="1">Cell membrane</location>
        <topology evidence="1">Multi-pass membrane protein</topology>
    </subcellularLocation>
</comment>
<dbReference type="InterPro" id="IPR059000">
    <property type="entry name" value="ATPase_P-type_domA"/>
</dbReference>
<comment type="catalytic activity">
    <reaction evidence="20">
        <text>Cu(+)(in) + ATP + H2O = Cu(+)(out) + ADP + phosphate + H(+)</text>
        <dbReference type="Rhea" id="RHEA:25792"/>
        <dbReference type="ChEBI" id="CHEBI:15377"/>
        <dbReference type="ChEBI" id="CHEBI:15378"/>
        <dbReference type="ChEBI" id="CHEBI:30616"/>
        <dbReference type="ChEBI" id="CHEBI:43474"/>
        <dbReference type="ChEBI" id="CHEBI:49552"/>
        <dbReference type="ChEBI" id="CHEBI:456216"/>
        <dbReference type="EC" id="7.2.2.8"/>
    </reaction>
</comment>
<dbReference type="EMBL" id="LSQZ01000085">
    <property type="protein sequence ID" value="KXI10863.1"/>
    <property type="molecule type" value="Genomic_DNA"/>
</dbReference>
<dbReference type="NCBIfam" id="TIGR01494">
    <property type="entry name" value="ATPase_P-type"/>
    <property type="match status" value="1"/>
</dbReference>
<dbReference type="SFLD" id="SFLDF00027">
    <property type="entry name" value="p-type_atpase"/>
    <property type="match status" value="1"/>
</dbReference>
<evidence type="ECO:0000256" key="4">
    <source>
        <dbReference type="ARBA" id="ARBA00015102"/>
    </source>
</evidence>
<evidence type="ECO:0000313" key="23">
    <source>
        <dbReference type="EMBL" id="KXI10863.1"/>
    </source>
</evidence>
<comment type="similarity">
    <text evidence="2 21">Belongs to the cation transport ATPase (P-type) (TC 3.A.3) family. Type IB subfamily.</text>
</comment>
<dbReference type="InterPro" id="IPR006121">
    <property type="entry name" value="HMA_dom"/>
</dbReference>
<dbReference type="SFLD" id="SFLDG00002">
    <property type="entry name" value="C1.7:_P-type_atpase_like"/>
    <property type="match status" value="1"/>
</dbReference>
<dbReference type="NCBIfam" id="TIGR01525">
    <property type="entry name" value="ATPase-IB_hvy"/>
    <property type="match status" value="1"/>
</dbReference>
<keyword evidence="10 21" id="KW-0547">Nucleotide-binding</keyword>
<evidence type="ECO:0000256" key="21">
    <source>
        <dbReference type="RuleBase" id="RU362081"/>
    </source>
</evidence>
<feature type="domain" description="HMA" evidence="22">
    <location>
        <begin position="46"/>
        <end position="112"/>
    </location>
</feature>
<dbReference type="InterPro" id="IPR001757">
    <property type="entry name" value="P_typ_ATPase"/>
</dbReference>
<dbReference type="GO" id="GO:0043682">
    <property type="term" value="F:P-type divalent copper transporter activity"/>
    <property type="evidence" value="ECO:0007669"/>
    <property type="project" value="TreeGrafter"/>
</dbReference>
<keyword evidence="16" id="KW-0186">Copper</keyword>
<organism evidence="23 25">
    <name type="scientific">Peptostreptococcus anaerobius</name>
    <dbReference type="NCBI Taxonomy" id="1261"/>
    <lineage>
        <taxon>Bacteria</taxon>
        <taxon>Bacillati</taxon>
        <taxon>Bacillota</taxon>
        <taxon>Clostridia</taxon>
        <taxon>Peptostreptococcales</taxon>
        <taxon>Peptostreptococcaceae</taxon>
        <taxon>Peptostreptococcus</taxon>
    </lineage>
</organism>
<evidence type="ECO:0000256" key="16">
    <source>
        <dbReference type="ARBA" id="ARBA00023008"/>
    </source>
</evidence>
<feature type="transmembrane region" description="Helical" evidence="21">
    <location>
        <begin position="163"/>
        <end position="181"/>
    </location>
</feature>
<protein>
    <recommendedName>
        <fullName evidence="4">Copper-exporting P-type ATPase</fullName>
        <ecNumber evidence="3">7.2.2.8</ecNumber>
    </recommendedName>
    <alternativeName>
        <fullName evidence="19">Copper-exporting P-type ATPase A</fullName>
    </alternativeName>
</protein>
<dbReference type="SUPFAM" id="SSF81653">
    <property type="entry name" value="Calcium ATPase, transduction domain A"/>
    <property type="match status" value="1"/>
</dbReference>
<evidence type="ECO:0000313" key="24">
    <source>
        <dbReference type="EMBL" id="SUB61075.1"/>
    </source>
</evidence>
<evidence type="ECO:0000256" key="18">
    <source>
        <dbReference type="ARBA" id="ARBA00023136"/>
    </source>
</evidence>
<dbReference type="CDD" id="cd00371">
    <property type="entry name" value="HMA"/>
    <property type="match status" value="1"/>
</dbReference>
<evidence type="ECO:0000256" key="1">
    <source>
        <dbReference type="ARBA" id="ARBA00004651"/>
    </source>
</evidence>
<feature type="transmembrane region" description="Helical" evidence="21">
    <location>
        <begin position="202"/>
        <end position="219"/>
    </location>
</feature>
<dbReference type="PRINTS" id="PR00943">
    <property type="entry name" value="CUATPASE"/>
</dbReference>
<evidence type="ECO:0000256" key="10">
    <source>
        <dbReference type="ARBA" id="ARBA00022741"/>
    </source>
</evidence>
<dbReference type="EC" id="7.2.2.8" evidence="3"/>
<dbReference type="InterPro" id="IPR023299">
    <property type="entry name" value="ATPase_P-typ_cyto_dom_N"/>
</dbReference>
<dbReference type="PROSITE" id="PS00154">
    <property type="entry name" value="ATPASE_E1_E2"/>
    <property type="match status" value="1"/>
</dbReference>
<sequence length="791" mass="84965">MTEFNKSDKYIDKNNDNVIENDRYGNKSLGKYTNKDTVSTDTSPTREIDFYVKGMSCAACSKAAERSLNKTSGITSASVNIATEKACVVYNPDLCSLEDMKKSIEGAGFKLVTNEEALNDAGENTSRLNFTVAITLAAILFTISMGPMMGIRLPKIISPHHSPMNHSILQLLLVIPVMIAGKKFYTNGYSSLFKKNPNMDSLVAVSTTAAFLFSVYNTIKMWLDPSFTMAIMDNGHHLPLYFESSAMIIALIMLGKHLETRSKNKTNQAIKSLIQLQAKTAIIEVDGIEKEVAMEDVIVGDIIIVKPGAKIPVDGRVIEGKSSVDESMLTGESIPVEKSIGDRVVGASINKNGYIKFVAERVGRDTSLSQIIRLVEEAQGKKAPIASLADKVSGIFVPFVMTIALISGLGWYFIGQETFEFSLTIFISVLVIACPCALGLATPTAIMVGTGRGAENGMLIKGGDSLESAHKISMVAFDKTGTITYGQPVVTDIGIVNEAYGESDIIRIAASLENKSEHPLAEAIMTKAKSMNVDIEKIEDFDSITGMGIRARIAGDRVMLGNIKLMEGLDIDSDILKNSNILAKQGKTPMFLAINDDLAAVIYVSDTIKDTSKRAVDLLHSMGIKVAMITGDNRDTAMAIASQVGIDKVYAQVLPSEKSDVVKELQGTGEFVAMVGDGINDAPALAVSDVGIAIGNGTDVAIESADIVLMKNDPSDVANAIKLSRETIKNIKQNLGWAFIYNILGIPFAAGIAHIFGGPLLNPMIAAAAMSMSSVSVVTNALRLRSFKTFN</sequence>
<dbReference type="GeneID" id="79843583"/>